<evidence type="ECO:0000256" key="2">
    <source>
        <dbReference type="ARBA" id="ARBA00022801"/>
    </source>
</evidence>
<evidence type="ECO:0000313" key="5">
    <source>
        <dbReference type="Proteomes" id="UP001064087"/>
    </source>
</evidence>
<dbReference type="Proteomes" id="UP001064087">
    <property type="component" value="Chromosome"/>
</dbReference>
<proteinExistence type="inferred from homology"/>
<keyword evidence="2" id="KW-0378">Hydrolase</keyword>
<gene>
    <name evidence="4" type="ORF">N7U68_12665</name>
</gene>
<dbReference type="CDD" id="cd03443">
    <property type="entry name" value="PaaI_thioesterase"/>
    <property type="match status" value="1"/>
</dbReference>
<dbReference type="PANTHER" id="PTHR21660">
    <property type="entry name" value="THIOESTERASE SUPERFAMILY MEMBER-RELATED"/>
    <property type="match status" value="1"/>
</dbReference>
<dbReference type="RefSeq" id="WP_165194995.1">
    <property type="nucleotide sequence ID" value="NZ_CP106738.1"/>
</dbReference>
<dbReference type="InterPro" id="IPR006683">
    <property type="entry name" value="Thioestr_dom"/>
</dbReference>
<dbReference type="NCBIfam" id="TIGR00369">
    <property type="entry name" value="unchar_dom_1"/>
    <property type="match status" value="1"/>
</dbReference>
<dbReference type="PANTHER" id="PTHR21660:SF1">
    <property type="entry name" value="ACYL-COENZYME A THIOESTERASE 13"/>
    <property type="match status" value="1"/>
</dbReference>
<dbReference type="Pfam" id="PF03061">
    <property type="entry name" value="4HBT"/>
    <property type="match status" value="1"/>
</dbReference>
<name>A0ABY6D761_9RHOB</name>
<dbReference type="Gene3D" id="3.10.129.10">
    <property type="entry name" value="Hotdog Thioesterase"/>
    <property type="match status" value="1"/>
</dbReference>
<feature type="domain" description="Thioesterase" evidence="3">
    <location>
        <begin position="48"/>
        <end position="124"/>
    </location>
</feature>
<protein>
    <submittedName>
        <fullName evidence="4">PaaI family thioesterase</fullName>
    </submittedName>
</protein>
<dbReference type="InterPro" id="IPR039298">
    <property type="entry name" value="ACOT13"/>
</dbReference>
<dbReference type="InterPro" id="IPR029069">
    <property type="entry name" value="HotDog_dom_sf"/>
</dbReference>
<evidence type="ECO:0000313" key="4">
    <source>
        <dbReference type="EMBL" id="UXX81970.1"/>
    </source>
</evidence>
<sequence>MTDALDPKLIEPNYPLQTHLGMRMTAWRQDYARIEIPIADTLMNRQGLPHGGIHATLLDSAMGYAGCYTGDPDRKQMALTLSLTVNYLAQAAGEVLIAEGWRTGGGRKTYFAEGRVTDHTGTVIATATGVFRYRNSG</sequence>
<dbReference type="SUPFAM" id="SSF54637">
    <property type="entry name" value="Thioesterase/thiol ester dehydrase-isomerase"/>
    <property type="match status" value="1"/>
</dbReference>
<dbReference type="EMBL" id="CP106738">
    <property type="protein sequence ID" value="UXX81970.1"/>
    <property type="molecule type" value="Genomic_DNA"/>
</dbReference>
<keyword evidence="5" id="KW-1185">Reference proteome</keyword>
<evidence type="ECO:0000259" key="3">
    <source>
        <dbReference type="Pfam" id="PF03061"/>
    </source>
</evidence>
<organism evidence="4 5">
    <name type="scientific">Roseovarius pelagicus</name>
    <dbReference type="NCBI Taxonomy" id="2980108"/>
    <lineage>
        <taxon>Bacteria</taxon>
        <taxon>Pseudomonadati</taxon>
        <taxon>Pseudomonadota</taxon>
        <taxon>Alphaproteobacteria</taxon>
        <taxon>Rhodobacterales</taxon>
        <taxon>Roseobacteraceae</taxon>
        <taxon>Roseovarius</taxon>
    </lineage>
</organism>
<evidence type="ECO:0000256" key="1">
    <source>
        <dbReference type="ARBA" id="ARBA00008324"/>
    </source>
</evidence>
<comment type="similarity">
    <text evidence="1">Belongs to the thioesterase PaaI family.</text>
</comment>
<reference evidence="4" key="1">
    <citation type="submission" date="2022-10" db="EMBL/GenBank/DDBJ databases">
        <title>Roseovarius pelagicus sp. nov., isolated from Arctic seawater.</title>
        <authorList>
            <person name="Hong Y.W."/>
            <person name="Hwang C.Y."/>
        </authorList>
    </citation>
    <scope>NUCLEOTIDE SEQUENCE</scope>
    <source>
        <strain evidence="4">HL-MP18</strain>
    </source>
</reference>
<accession>A0ABY6D761</accession>
<dbReference type="InterPro" id="IPR003736">
    <property type="entry name" value="PAAI_dom"/>
</dbReference>